<dbReference type="GO" id="GO:0071281">
    <property type="term" value="P:cellular response to iron ion"/>
    <property type="evidence" value="ECO:0007669"/>
    <property type="project" value="TreeGrafter"/>
</dbReference>
<dbReference type="PANTHER" id="PTHR30535">
    <property type="entry name" value="VITAMIN B12-BINDING PROTEIN"/>
    <property type="match status" value="1"/>
</dbReference>
<dbReference type="SUPFAM" id="SSF53807">
    <property type="entry name" value="Helical backbone' metal receptor"/>
    <property type="match status" value="1"/>
</dbReference>
<dbReference type="AlphaFoldDB" id="L0FAK2"/>
<comment type="similarity">
    <text evidence="1">Belongs to the bacterial solute-binding protein 8 family.</text>
</comment>
<dbReference type="Gene3D" id="3.40.50.1980">
    <property type="entry name" value="Nitrogenase molybdenum iron protein domain"/>
    <property type="match status" value="2"/>
</dbReference>
<feature type="signal peptide" evidence="4">
    <location>
        <begin position="1"/>
        <end position="26"/>
    </location>
</feature>
<evidence type="ECO:0000256" key="1">
    <source>
        <dbReference type="ARBA" id="ARBA00008814"/>
    </source>
</evidence>
<evidence type="ECO:0000313" key="6">
    <source>
        <dbReference type="EMBL" id="AGA69686.1"/>
    </source>
</evidence>
<dbReference type="InterPro" id="IPR050902">
    <property type="entry name" value="ABC_Transporter_SBP"/>
</dbReference>
<dbReference type="InterPro" id="IPR002491">
    <property type="entry name" value="ABC_transptr_periplasmic_BD"/>
</dbReference>
<feature type="chain" id="PRO_5039308397" evidence="4">
    <location>
        <begin position="27"/>
        <end position="321"/>
    </location>
</feature>
<keyword evidence="7" id="KW-1185">Reference proteome</keyword>
<dbReference type="Proteomes" id="UP000010797">
    <property type="component" value="Chromosome"/>
</dbReference>
<sequence>MHKKALSLFTLIALSISFLLISGCQSISNTSQPPKSTAEQETAQQTSYPLTYTDDSRVESTLTTEPQRIVCLAPASTEILYALGLESKLVAVTIYDNYPVGIQDKVEFVFEDSLNPNMEQILQLNPDLVVMGMHDEKLVSAIRSLKLPVVQLNPQSIAVTYQAIEKLGYLTNTQEQAQELVQVMKEKELTIADKISSLKDSERVNVWIEVDPGLFTAGEGTFLNELIVKAGGINIAHDVKDWAQYSEEQIIAKNPQVILETYSYYMENVKDTILARPAWQSLDAIKNARVYTLDSDMVTRPGPRIIDGLASIAQTLYPELF</sequence>
<keyword evidence="2 4" id="KW-0732">Signal</keyword>
<evidence type="ECO:0000259" key="5">
    <source>
        <dbReference type="PROSITE" id="PS50983"/>
    </source>
</evidence>
<dbReference type="HOGENOM" id="CLU_038034_2_5_9"/>
<name>L0FAK2_DESDL</name>
<dbReference type="CDD" id="cd01143">
    <property type="entry name" value="YvrC"/>
    <property type="match status" value="1"/>
</dbReference>
<dbReference type="PROSITE" id="PS50983">
    <property type="entry name" value="FE_B12_PBP"/>
    <property type="match status" value="1"/>
</dbReference>
<evidence type="ECO:0000256" key="2">
    <source>
        <dbReference type="ARBA" id="ARBA00022729"/>
    </source>
</evidence>
<dbReference type="eggNOG" id="COG0614">
    <property type="taxonomic scope" value="Bacteria"/>
</dbReference>
<dbReference type="Pfam" id="PF01497">
    <property type="entry name" value="Peripla_BP_2"/>
    <property type="match status" value="1"/>
</dbReference>
<dbReference type="RefSeq" id="WP_015262662.1">
    <property type="nucleotide sequence ID" value="NC_019903.1"/>
</dbReference>
<dbReference type="PROSITE" id="PS51257">
    <property type="entry name" value="PROKAR_LIPOPROTEIN"/>
    <property type="match status" value="1"/>
</dbReference>
<dbReference type="STRING" id="871963.Desdi_2256"/>
<evidence type="ECO:0000313" key="7">
    <source>
        <dbReference type="Proteomes" id="UP000010797"/>
    </source>
</evidence>
<dbReference type="KEGG" id="ddl:Desdi_2256"/>
<evidence type="ECO:0000256" key="3">
    <source>
        <dbReference type="SAM" id="MobiDB-lite"/>
    </source>
</evidence>
<evidence type="ECO:0000256" key="4">
    <source>
        <dbReference type="SAM" id="SignalP"/>
    </source>
</evidence>
<dbReference type="NCBIfam" id="NF038402">
    <property type="entry name" value="TroA_like"/>
    <property type="match status" value="1"/>
</dbReference>
<proteinExistence type="inferred from homology"/>
<feature type="region of interest" description="Disordered" evidence="3">
    <location>
        <begin position="30"/>
        <end position="50"/>
    </location>
</feature>
<protein>
    <submittedName>
        <fullName evidence="6">ABC-type Fe3+-hydroxamate transport system, periplasmic component</fullName>
    </submittedName>
</protein>
<gene>
    <name evidence="6" type="ordered locus">Desdi_2256</name>
</gene>
<organism evidence="6 7">
    <name type="scientific">Desulfitobacterium dichloroeliminans (strain LMG P-21439 / DCA1)</name>
    <dbReference type="NCBI Taxonomy" id="871963"/>
    <lineage>
        <taxon>Bacteria</taxon>
        <taxon>Bacillati</taxon>
        <taxon>Bacillota</taxon>
        <taxon>Clostridia</taxon>
        <taxon>Eubacteriales</taxon>
        <taxon>Desulfitobacteriaceae</taxon>
        <taxon>Desulfitobacterium</taxon>
    </lineage>
</organism>
<dbReference type="InterPro" id="IPR054828">
    <property type="entry name" value="Vit_B12_bind_prot"/>
</dbReference>
<reference evidence="7" key="1">
    <citation type="submission" date="2012-02" db="EMBL/GenBank/DDBJ databases">
        <title>Complete sequence of Desulfitobacterium dichloroeliminans LMG P-21439.</title>
        <authorList>
            <person name="Lucas S."/>
            <person name="Han J."/>
            <person name="Lapidus A."/>
            <person name="Cheng J.-F."/>
            <person name="Goodwin L."/>
            <person name="Pitluck S."/>
            <person name="Peters L."/>
            <person name="Ovchinnikova G."/>
            <person name="Teshima H."/>
            <person name="Detter J.C."/>
            <person name="Han C."/>
            <person name="Tapia R."/>
            <person name="Land M."/>
            <person name="Hauser L."/>
            <person name="Kyrpides N."/>
            <person name="Ivanova N."/>
            <person name="Pagani I."/>
            <person name="Kruse T."/>
            <person name="de Vos W.M."/>
            <person name="Boon N."/>
            <person name="Smidt H."/>
            <person name="Woyke T."/>
        </authorList>
    </citation>
    <scope>NUCLEOTIDE SEQUENCE [LARGE SCALE GENOMIC DNA]</scope>
    <source>
        <strain evidence="7">LMG P-21439 / DCA1</strain>
    </source>
</reference>
<dbReference type="EMBL" id="CP003344">
    <property type="protein sequence ID" value="AGA69686.1"/>
    <property type="molecule type" value="Genomic_DNA"/>
</dbReference>
<dbReference type="PANTHER" id="PTHR30535:SF34">
    <property type="entry name" value="MOLYBDATE-BINDING PROTEIN MOLA"/>
    <property type="match status" value="1"/>
</dbReference>
<dbReference type="OrthoDB" id="9816357at2"/>
<feature type="domain" description="Fe/B12 periplasmic-binding" evidence="5">
    <location>
        <begin position="68"/>
        <end position="320"/>
    </location>
</feature>
<accession>L0FAK2</accession>